<protein>
    <recommendedName>
        <fullName evidence="4">Secreted protein</fullName>
    </recommendedName>
</protein>
<gene>
    <name evidence="2" type="ORF">ARTSIC4J27_761</name>
</gene>
<keyword evidence="1" id="KW-0732">Signal</keyword>
<evidence type="ECO:0008006" key="4">
    <source>
        <dbReference type="Google" id="ProtNLM"/>
    </source>
</evidence>
<name>A0A024GZB8_9MICC</name>
<keyword evidence="3" id="KW-1185">Reference proteome</keyword>
<dbReference type="STRING" id="861266.ARTSIC4J27_761"/>
<dbReference type="EMBL" id="CAQI01000029">
    <property type="protein sequence ID" value="CCQ44831.1"/>
    <property type="molecule type" value="Genomic_DNA"/>
</dbReference>
<evidence type="ECO:0000256" key="1">
    <source>
        <dbReference type="SAM" id="SignalP"/>
    </source>
</evidence>
<comment type="caution">
    <text evidence="2">The sequence shown here is derived from an EMBL/GenBank/DDBJ whole genome shotgun (WGS) entry which is preliminary data.</text>
</comment>
<accession>A0A024GZB8</accession>
<organism evidence="2 3">
    <name type="scientific">Pseudarthrobacter siccitolerans</name>
    <dbReference type="NCBI Taxonomy" id="861266"/>
    <lineage>
        <taxon>Bacteria</taxon>
        <taxon>Bacillati</taxon>
        <taxon>Actinomycetota</taxon>
        <taxon>Actinomycetes</taxon>
        <taxon>Micrococcales</taxon>
        <taxon>Micrococcaceae</taxon>
        <taxon>Pseudarthrobacter</taxon>
    </lineage>
</organism>
<feature type="chain" id="PRO_5039582325" description="Secreted protein" evidence="1">
    <location>
        <begin position="22"/>
        <end position="72"/>
    </location>
</feature>
<dbReference type="Proteomes" id="UP000035722">
    <property type="component" value="Unassembled WGS sequence"/>
</dbReference>
<evidence type="ECO:0000313" key="3">
    <source>
        <dbReference type="Proteomes" id="UP000035722"/>
    </source>
</evidence>
<proteinExistence type="predicted"/>
<sequence length="72" mass="6979">MPGRQLAGRCFLAAACCGFGAAGSVGSDSRSIPGGLSPGVCGGWRSHGAPFAPEGTVFSTPTHGASAFQGPV</sequence>
<reference evidence="3" key="1">
    <citation type="journal article" date="2014" name="Genome Announc.">
        <title>Genome Sequence of Arthrobacter siccitolerans 4J27, a Xeroprotectant-Producing Desiccation-Tolerant Microorganism.</title>
        <authorList>
            <person name="Manzanera M."/>
            <person name="Santa-Cruz-Calvo L."/>
            <person name="Vilchez J.I."/>
            <person name="Garcia-Fontana C."/>
            <person name="Silva-Castro G.A."/>
            <person name="Calvo C."/>
            <person name="Gonzalez-Lopez J."/>
        </authorList>
    </citation>
    <scope>NUCLEOTIDE SEQUENCE [LARGE SCALE GENOMIC DNA]</scope>
    <source>
        <strain evidence="3">4J27</strain>
    </source>
</reference>
<feature type="signal peptide" evidence="1">
    <location>
        <begin position="1"/>
        <end position="21"/>
    </location>
</feature>
<evidence type="ECO:0000313" key="2">
    <source>
        <dbReference type="EMBL" id="CCQ44831.1"/>
    </source>
</evidence>
<dbReference type="AlphaFoldDB" id="A0A024GZB8"/>